<evidence type="ECO:0000313" key="2">
    <source>
        <dbReference type="EMBL" id="KKM64611.1"/>
    </source>
</evidence>
<feature type="domain" description="M23ase beta-sheet core" evidence="1">
    <location>
        <begin position="445"/>
        <end position="534"/>
    </location>
</feature>
<dbReference type="PANTHER" id="PTHR21666">
    <property type="entry name" value="PEPTIDASE-RELATED"/>
    <property type="match status" value="1"/>
</dbReference>
<dbReference type="Gene3D" id="2.70.70.10">
    <property type="entry name" value="Glucose Permease (Domain IIA)"/>
    <property type="match status" value="1"/>
</dbReference>
<gene>
    <name evidence="2" type="ORF">LCGC14_1499630</name>
</gene>
<comment type="caution">
    <text evidence="2">The sequence shown here is derived from an EMBL/GenBank/DDBJ whole genome shotgun (WGS) entry which is preliminary data.</text>
</comment>
<name>A0A0F9JQA7_9ZZZZ</name>
<dbReference type="CDD" id="cd12797">
    <property type="entry name" value="M23_peptidase"/>
    <property type="match status" value="1"/>
</dbReference>
<feature type="non-terminal residue" evidence="2">
    <location>
        <position position="1"/>
    </location>
</feature>
<reference evidence="2" key="1">
    <citation type="journal article" date="2015" name="Nature">
        <title>Complex archaea that bridge the gap between prokaryotes and eukaryotes.</title>
        <authorList>
            <person name="Spang A."/>
            <person name="Saw J.H."/>
            <person name="Jorgensen S.L."/>
            <person name="Zaremba-Niedzwiedzka K."/>
            <person name="Martijn J."/>
            <person name="Lind A.E."/>
            <person name="van Eijk R."/>
            <person name="Schleper C."/>
            <person name="Guy L."/>
            <person name="Ettema T.J."/>
        </authorList>
    </citation>
    <scope>NUCLEOTIDE SEQUENCE</scope>
</reference>
<evidence type="ECO:0000259" key="1">
    <source>
        <dbReference type="Pfam" id="PF01551"/>
    </source>
</evidence>
<dbReference type="EMBL" id="LAZR01010867">
    <property type="protein sequence ID" value="KKM64611.1"/>
    <property type="molecule type" value="Genomic_DNA"/>
</dbReference>
<dbReference type="InterPro" id="IPR011055">
    <property type="entry name" value="Dup_hybrid_motif"/>
</dbReference>
<dbReference type="InterPro" id="IPR050570">
    <property type="entry name" value="Cell_wall_metabolism_enzyme"/>
</dbReference>
<dbReference type="GO" id="GO:0004222">
    <property type="term" value="F:metalloendopeptidase activity"/>
    <property type="evidence" value="ECO:0007669"/>
    <property type="project" value="TreeGrafter"/>
</dbReference>
<dbReference type="PANTHER" id="PTHR21666:SF270">
    <property type="entry name" value="MUREIN HYDROLASE ACTIVATOR ENVC"/>
    <property type="match status" value="1"/>
</dbReference>
<organism evidence="2">
    <name type="scientific">marine sediment metagenome</name>
    <dbReference type="NCBI Taxonomy" id="412755"/>
    <lineage>
        <taxon>unclassified sequences</taxon>
        <taxon>metagenomes</taxon>
        <taxon>ecological metagenomes</taxon>
    </lineage>
</organism>
<dbReference type="SUPFAM" id="SSF51261">
    <property type="entry name" value="Duplicated hybrid motif"/>
    <property type="match status" value="1"/>
</dbReference>
<accession>A0A0F9JQA7</accession>
<dbReference type="AlphaFoldDB" id="A0A0F9JQA7"/>
<sequence length="718" mass="76815">TSAWFWDFETVKNSTTVRAWSVLRGNLDGTFGNIDYMSDMQVVFDTQPSWVGHPVYNMPFAMAIRMAGRSGFNRVLWDTEVHVAGNIPALHGVKEQREGWLTVVTPFELSPTANKFYRRDVTQDTRGVPVIPPWVKFDWIREIDADEIADGSGGGWVGIGGLPSPGSLISSLLDLAGDALVWLPNQVYDLSTNDAGFQKWSAGLNQPHVVLHGTPGGGAAVGVDEDGIGVTIVSGVETLKLRTAPFAIQVQTVNFKMGPVTDADTGEQLGFVWPARVFNIIPVAISDTVLEMFDPVSTPVNFLPWADLGFTLDGHGATPINFEADEALTSEFLALHIPDRDILLPLVDNKADFPPMMDSIDPELNRDFSSHLARIDITHPSVLRAAEGNFGGRSGAGRGYATKGVLTSWPLPDDREILITQDFFGTFKHYDCGSHRALDLVYTDGSASRSTPILAAGPGVVAHKFCEECGPYIEITHEIPPLPSNNTFVTRYLHLDRRTVLDGAVVAAGDTIGFMGDRGSPGALHLHFAINMDGTCNTAQNPCDELPAPASGTSPDCIGATVAELICTLFGAAVAASGESPLITDPDGFTLRKVDAALAIARFESAGGSCGFNELAQNCITIGGQTFSHVGLFQIQNPTHIANDAGAGNISLASVVTDDPNCPGIEVAQDYKIARNNILAAIRISNTGSNFGPWASWTETNPATGELYYKECLGGGCP</sequence>
<dbReference type="Pfam" id="PF01551">
    <property type="entry name" value="Peptidase_M23"/>
    <property type="match status" value="1"/>
</dbReference>
<protein>
    <recommendedName>
        <fullName evidence="1">M23ase beta-sheet core domain-containing protein</fullName>
    </recommendedName>
</protein>
<dbReference type="InterPro" id="IPR016047">
    <property type="entry name" value="M23ase_b-sheet_dom"/>
</dbReference>
<proteinExistence type="predicted"/>